<evidence type="ECO:0000256" key="2">
    <source>
        <dbReference type="SAM" id="MobiDB-lite"/>
    </source>
</evidence>
<keyword evidence="4" id="KW-0808">Transferase</keyword>
<evidence type="ECO:0000256" key="3">
    <source>
        <dbReference type="SAM" id="Phobius"/>
    </source>
</evidence>
<dbReference type="OrthoDB" id="5739852at2"/>
<evidence type="ECO:0000256" key="1">
    <source>
        <dbReference type="SAM" id="Coils"/>
    </source>
</evidence>
<keyword evidence="4" id="KW-0489">Methyltransferase</keyword>
<keyword evidence="3" id="KW-0812">Transmembrane</keyword>
<dbReference type="GO" id="GO:0032259">
    <property type="term" value="P:methylation"/>
    <property type="evidence" value="ECO:0007669"/>
    <property type="project" value="UniProtKB-KW"/>
</dbReference>
<feature type="region of interest" description="Disordered" evidence="2">
    <location>
        <begin position="1"/>
        <end position="88"/>
    </location>
</feature>
<evidence type="ECO:0000313" key="4">
    <source>
        <dbReference type="EMBL" id="SEL31633.1"/>
    </source>
</evidence>
<sequence>MSDKKKPEPSKTDIDASIPNDSADKKTTSSTATSNSSKDNNTVAAKAHSNPSTNTSAATTKNSDNKVKTSAKAKANEPALVHQKAPAQKQTNAVSKVAIVALIIALIALLASIGHFFWLEQQKQQRQQQLTSQLAQQVEKVQQQMAAQLQASQRQAMAQLATTQQNNSQAISQLASAAQQEQQLASESLKAIAQLQQQVSKLGQTQASDWLLLEAEYLIRLAARVLWLEKNTNTAISLLTDADLRIAELNDPQYLPLRQSIQQDIAQLELLPTLNTDNAMLKLMALEQQISQLPLLLFEVPEQNSANKPLELTDNVDDWRQNLAKTWRKFLDEYFTITRRSGNIEPLMSAEFQQNLRENLSLKLQTAIWAASKANHEIYLQALNDVQRWLQDYFDNTKPLTLNFIDAIEQLKTATISVDYPNGLPSLTLIRAILSSKEKVAPAIEAPLTPDETPSAEQGEGN</sequence>
<dbReference type="Pfam" id="PF04375">
    <property type="entry name" value="HemX"/>
    <property type="match status" value="1"/>
</dbReference>
<dbReference type="InterPro" id="IPR007470">
    <property type="entry name" value="HemX"/>
</dbReference>
<keyword evidence="5" id="KW-1185">Reference proteome</keyword>
<keyword evidence="3" id="KW-1133">Transmembrane helix</keyword>
<proteinExistence type="predicted"/>
<dbReference type="STRING" id="641665.GCA_002104455_00723"/>
<dbReference type="PANTHER" id="PTHR38043:SF1">
    <property type="entry name" value="PROTEIN HEMX"/>
    <property type="match status" value="1"/>
</dbReference>
<feature type="coiled-coil region" evidence="1">
    <location>
        <begin position="135"/>
        <end position="198"/>
    </location>
</feature>
<name>A0A1H7P7A1_9GAMM</name>
<feature type="compositionally biased region" description="Low complexity" evidence="2">
    <location>
        <begin position="28"/>
        <end position="62"/>
    </location>
</feature>
<organism evidence="4 5">
    <name type="scientific">Colwellia chukchiensis</name>
    <dbReference type="NCBI Taxonomy" id="641665"/>
    <lineage>
        <taxon>Bacteria</taxon>
        <taxon>Pseudomonadati</taxon>
        <taxon>Pseudomonadota</taxon>
        <taxon>Gammaproteobacteria</taxon>
        <taxon>Alteromonadales</taxon>
        <taxon>Colwelliaceae</taxon>
        <taxon>Colwellia</taxon>
    </lineage>
</organism>
<gene>
    <name evidence="4" type="ORF">SAMN05216262_10924</name>
</gene>
<feature type="transmembrane region" description="Helical" evidence="3">
    <location>
        <begin position="97"/>
        <end position="119"/>
    </location>
</feature>
<dbReference type="PANTHER" id="PTHR38043">
    <property type="entry name" value="PROTEIN HEMX"/>
    <property type="match status" value="1"/>
</dbReference>
<evidence type="ECO:0000313" key="5">
    <source>
        <dbReference type="Proteomes" id="UP000199297"/>
    </source>
</evidence>
<dbReference type="RefSeq" id="WP_085285125.1">
    <property type="nucleotide sequence ID" value="NZ_FOBI01000009.1"/>
</dbReference>
<dbReference type="Proteomes" id="UP000199297">
    <property type="component" value="Unassembled WGS sequence"/>
</dbReference>
<dbReference type="EMBL" id="FOBI01000009">
    <property type="protein sequence ID" value="SEL31633.1"/>
    <property type="molecule type" value="Genomic_DNA"/>
</dbReference>
<feature type="compositionally biased region" description="Basic and acidic residues" evidence="2">
    <location>
        <begin position="1"/>
        <end position="14"/>
    </location>
</feature>
<accession>A0A1H7P7A1</accession>
<reference evidence="5" key="1">
    <citation type="submission" date="2016-10" db="EMBL/GenBank/DDBJ databases">
        <authorList>
            <person name="Varghese N."/>
            <person name="Submissions S."/>
        </authorList>
    </citation>
    <scope>NUCLEOTIDE SEQUENCE [LARGE SCALE GENOMIC DNA]</scope>
    <source>
        <strain evidence="5">CGMCC 1.9127</strain>
    </source>
</reference>
<protein>
    <submittedName>
        <fullName evidence="4">Uroporphyrin-3 C-methyltransferase</fullName>
    </submittedName>
</protein>
<keyword evidence="1" id="KW-0175">Coiled coil</keyword>
<dbReference type="GO" id="GO:0008168">
    <property type="term" value="F:methyltransferase activity"/>
    <property type="evidence" value="ECO:0007669"/>
    <property type="project" value="UniProtKB-KW"/>
</dbReference>
<keyword evidence="3" id="KW-0472">Membrane</keyword>
<dbReference type="AlphaFoldDB" id="A0A1H7P7A1"/>